<protein>
    <submittedName>
        <fullName evidence="1">Uncharacterized protein</fullName>
    </submittedName>
</protein>
<name>A0ACB8RJD5_9AGAM</name>
<keyword evidence="2" id="KW-1185">Reference proteome</keyword>
<comment type="caution">
    <text evidence="1">The sequence shown here is derived from an EMBL/GenBank/DDBJ whole genome shotgun (WGS) entry which is preliminary data.</text>
</comment>
<dbReference type="EMBL" id="MU275997">
    <property type="protein sequence ID" value="KAI0044007.1"/>
    <property type="molecule type" value="Genomic_DNA"/>
</dbReference>
<dbReference type="Proteomes" id="UP000814033">
    <property type="component" value="Unassembled WGS sequence"/>
</dbReference>
<evidence type="ECO:0000313" key="2">
    <source>
        <dbReference type="Proteomes" id="UP000814033"/>
    </source>
</evidence>
<reference evidence="1" key="2">
    <citation type="journal article" date="2022" name="New Phytol.">
        <title>Evolutionary transition to the ectomycorrhizal habit in the genomes of a hyperdiverse lineage of mushroom-forming fungi.</title>
        <authorList>
            <person name="Looney B."/>
            <person name="Miyauchi S."/>
            <person name="Morin E."/>
            <person name="Drula E."/>
            <person name="Courty P.E."/>
            <person name="Kohler A."/>
            <person name="Kuo A."/>
            <person name="LaButti K."/>
            <person name="Pangilinan J."/>
            <person name="Lipzen A."/>
            <person name="Riley R."/>
            <person name="Andreopoulos W."/>
            <person name="He G."/>
            <person name="Johnson J."/>
            <person name="Nolan M."/>
            <person name="Tritt A."/>
            <person name="Barry K.W."/>
            <person name="Grigoriev I.V."/>
            <person name="Nagy L.G."/>
            <person name="Hibbett D."/>
            <person name="Henrissat B."/>
            <person name="Matheny P.B."/>
            <person name="Labbe J."/>
            <person name="Martin F.M."/>
        </authorList>
    </citation>
    <scope>NUCLEOTIDE SEQUENCE</scope>
    <source>
        <strain evidence="1">FP105234-sp</strain>
    </source>
</reference>
<gene>
    <name evidence="1" type="ORF">FA95DRAFT_1608901</name>
</gene>
<accession>A0ACB8RJD5</accession>
<proteinExistence type="predicted"/>
<reference evidence="1" key="1">
    <citation type="submission" date="2021-02" db="EMBL/GenBank/DDBJ databases">
        <authorList>
            <consortium name="DOE Joint Genome Institute"/>
            <person name="Ahrendt S."/>
            <person name="Looney B.P."/>
            <person name="Miyauchi S."/>
            <person name="Morin E."/>
            <person name="Drula E."/>
            <person name="Courty P.E."/>
            <person name="Chicoki N."/>
            <person name="Fauchery L."/>
            <person name="Kohler A."/>
            <person name="Kuo A."/>
            <person name="Labutti K."/>
            <person name="Pangilinan J."/>
            <person name="Lipzen A."/>
            <person name="Riley R."/>
            <person name="Andreopoulos W."/>
            <person name="He G."/>
            <person name="Johnson J."/>
            <person name="Barry K.W."/>
            <person name="Grigoriev I.V."/>
            <person name="Nagy L."/>
            <person name="Hibbett D."/>
            <person name="Henrissat B."/>
            <person name="Matheny P.B."/>
            <person name="Labbe J."/>
            <person name="Martin F."/>
        </authorList>
    </citation>
    <scope>NUCLEOTIDE SEQUENCE</scope>
    <source>
        <strain evidence="1">FP105234-sp</strain>
    </source>
</reference>
<sequence length="776" mass="86095">MSLKRKHSTTFALRWQRRQRPCRRVSSSSGIQNGHSDLSSSHHVDAVELHDGAPTTDGSASAAALHNPSDNEPRTAASVEVPSESEEDGHFPYEPGSALEETDKPVVQPPESCASPNHFSAPHEGALPTSVYKTADSTASAERKVGLEDEILLLEQRLCNRRGLLNERAPIWRLPPEVLAHIFSFCEDFRLRRRRVWHWFTVSHVCARWRKVALDAGQLWRAIDVSWGAEWIREAARRTRATLTIRPGVGPAEQRELVTTMDLTAINETLDRITSLCLELLPSDIRRVGAPGAPLLEDLTLVVPSHSRSSSTAPGLEEYAPKLSNLTLDGIWFSKWDGSGWKNLVSIHLRHLPDHWQGLYQPEVLNALSQMPLLESVLIDGVPELEYRTAIRIPVKIPLLKRLTLKGEVYWVAAMLTSLDPDPACTSITIIATHMIEDESDDEELWHPRHPEDIYCLAPVFASLFRKSDAQFKYFLVYDHLDHAHVPPIVQCMDWMGWYDSETRNPETFLPVDQPQFALRMEIGTYEEFSVSKAVFDLLDAIPQALNDVCLFDVMIRYPLAEKQWRGLLERVNTVKDLSVMSSVDNINRLAEVFAGPDIAVDSAAKSGNAFVCPQLHTIALRESDQGGFCVESDDDGGVEKNEPQHLAAGPQENMEAGEEVGGAGDAEIVTSDGAGFLGGGEGEENPSSIYVGPGHAVQVQSDHDVLADNAEVGNTDELTPVISISQLAGEFTPAQDSQVVNSDTETRRALRGRFISIFHEREKAGLPIKRLELSF</sequence>
<evidence type="ECO:0000313" key="1">
    <source>
        <dbReference type="EMBL" id="KAI0044007.1"/>
    </source>
</evidence>
<organism evidence="1 2">
    <name type="scientific">Auriscalpium vulgare</name>
    <dbReference type="NCBI Taxonomy" id="40419"/>
    <lineage>
        <taxon>Eukaryota</taxon>
        <taxon>Fungi</taxon>
        <taxon>Dikarya</taxon>
        <taxon>Basidiomycota</taxon>
        <taxon>Agaricomycotina</taxon>
        <taxon>Agaricomycetes</taxon>
        <taxon>Russulales</taxon>
        <taxon>Auriscalpiaceae</taxon>
        <taxon>Auriscalpium</taxon>
    </lineage>
</organism>